<proteinExistence type="predicted"/>
<dbReference type="InterPro" id="IPR019475">
    <property type="entry name" value="DNA_primase_DnaB-bd"/>
</dbReference>
<dbReference type="GO" id="GO:0016779">
    <property type="term" value="F:nucleotidyltransferase activity"/>
    <property type="evidence" value="ECO:0007669"/>
    <property type="project" value="InterPro"/>
</dbReference>
<protein>
    <recommendedName>
        <fullName evidence="1">DNA primase DnaB-helicase binding domain-containing protein</fullName>
    </recommendedName>
</protein>
<evidence type="ECO:0000259" key="1">
    <source>
        <dbReference type="Pfam" id="PF10410"/>
    </source>
</evidence>
<reference evidence="2" key="1">
    <citation type="submission" date="2017-02" db="EMBL/GenBank/DDBJ databases">
        <title>Delving into the versatile metabolic prowess of the omnipresent phylum Bacteroidetes.</title>
        <authorList>
            <person name="Nobu M.K."/>
            <person name="Mei R."/>
            <person name="Narihiro T."/>
            <person name="Kuroda K."/>
            <person name="Liu W.-T."/>
        </authorList>
    </citation>
    <scope>NUCLEOTIDE SEQUENCE</scope>
    <source>
        <strain evidence="2">ADurb.Bin160</strain>
    </source>
</reference>
<dbReference type="Proteomes" id="UP000485621">
    <property type="component" value="Unassembled WGS sequence"/>
</dbReference>
<comment type="caution">
    <text evidence="2">The sequence shown here is derived from an EMBL/GenBank/DDBJ whole genome shotgun (WGS) entry which is preliminary data.</text>
</comment>
<organism evidence="2">
    <name type="scientific">candidate division CPR1 bacterium ADurb.Bin160</name>
    <dbReference type="NCBI Taxonomy" id="1852826"/>
    <lineage>
        <taxon>Bacteria</taxon>
        <taxon>candidate division CPR1</taxon>
    </lineage>
</organism>
<dbReference type="Pfam" id="PF10410">
    <property type="entry name" value="DnaB_bind"/>
    <property type="match status" value="1"/>
</dbReference>
<sequence length="38" mass="4515">MSSPIDKQKLFNDMFELIANVDNYTIQEHYKQLLAEKV</sequence>
<dbReference type="EMBL" id="MWDB01000015">
    <property type="protein sequence ID" value="OQB41537.1"/>
    <property type="molecule type" value="Genomic_DNA"/>
</dbReference>
<accession>A0A1V5ZMS9</accession>
<gene>
    <name evidence="2" type="ORF">BWY04_00788</name>
</gene>
<feature type="domain" description="DNA primase DnaB-helicase binding" evidence="1">
    <location>
        <begin position="1"/>
        <end position="37"/>
    </location>
</feature>
<dbReference type="AlphaFoldDB" id="A0A1V5ZMS9"/>
<evidence type="ECO:0000313" key="2">
    <source>
        <dbReference type="EMBL" id="OQB41537.1"/>
    </source>
</evidence>
<name>A0A1V5ZMS9_9BACT</name>